<dbReference type="EMBL" id="GG692428">
    <property type="protein sequence ID" value="EER40045.1"/>
    <property type="molecule type" value="Genomic_DNA"/>
</dbReference>
<protein>
    <submittedName>
        <fullName evidence="1">Uncharacterized protein</fullName>
    </submittedName>
</protein>
<reference evidence="2" key="1">
    <citation type="submission" date="2009-05" db="EMBL/GenBank/DDBJ databases">
        <title>The genome sequence of Ajellomyces capsulatus strain H143.</title>
        <authorList>
            <person name="Champion M."/>
            <person name="Cuomo C.A."/>
            <person name="Ma L.-J."/>
            <person name="Henn M.R."/>
            <person name="Sil A."/>
            <person name="Goldman B."/>
            <person name="Young S.K."/>
            <person name="Kodira C.D."/>
            <person name="Zeng Q."/>
            <person name="Koehrsen M."/>
            <person name="Alvarado L."/>
            <person name="Berlin A.M."/>
            <person name="Borenstein D."/>
            <person name="Chen Z."/>
            <person name="Engels R."/>
            <person name="Freedman E."/>
            <person name="Gellesch M."/>
            <person name="Goldberg J."/>
            <person name="Griggs A."/>
            <person name="Gujja S."/>
            <person name="Heiman D.I."/>
            <person name="Hepburn T.A."/>
            <person name="Howarth C."/>
            <person name="Jen D."/>
            <person name="Larson L."/>
            <person name="Lewis B."/>
            <person name="Mehta T."/>
            <person name="Park D."/>
            <person name="Pearson M."/>
            <person name="Roberts A."/>
            <person name="Saif S."/>
            <person name="Shea T.D."/>
            <person name="Shenoy N."/>
            <person name="Sisk P."/>
            <person name="Stolte C."/>
            <person name="Sykes S."/>
            <person name="Walk T."/>
            <person name="White J."/>
            <person name="Yandava C."/>
            <person name="Klein B."/>
            <person name="McEwen J.G."/>
            <person name="Puccia R."/>
            <person name="Goldman G.H."/>
            <person name="Felipe M.S."/>
            <person name="Nino-Vega G."/>
            <person name="San-Blas G."/>
            <person name="Taylor J.W."/>
            <person name="Mendoza L."/>
            <person name="Galagan J.E."/>
            <person name="Nusbaum C."/>
            <person name="Birren B.W."/>
        </authorList>
    </citation>
    <scope>NUCLEOTIDE SEQUENCE [LARGE SCALE GENOMIC DNA]</scope>
    <source>
        <strain evidence="2">H143</strain>
    </source>
</reference>
<dbReference type="HOGENOM" id="CLU_1948231_0_0_1"/>
<sequence>MAAWPAHPPLGPGSLRAPGSWLLEDGAIAASEDPRPRDQYLSSSKVGLKVDRWVYPQNTHSSKIFHATGTLGTTGLYPSWPLWGAGGIIIHSARLREQLSLFRVWGCWLKIGKLHIPYTHACAKTSMNE</sequence>
<dbReference type="VEuPathDB" id="FungiDB:HCDG_06267"/>
<organism evidence="1 2">
    <name type="scientific">Ajellomyces capsulatus (strain H143)</name>
    <name type="common">Darling's disease fungus</name>
    <name type="synonym">Histoplasma capsulatum</name>
    <dbReference type="NCBI Taxonomy" id="544712"/>
    <lineage>
        <taxon>Eukaryota</taxon>
        <taxon>Fungi</taxon>
        <taxon>Dikarya</taxon>
        <taxon>Ascomycota</taxon>
        <taxon>Pezizomycotina</taxon>
        <taxon>Eurotiomycetes</taxon>
        <taxon>Eurotiomycetidae</taxon>
        <taxon>Onygenales</taxon>
        <taxon>Ajellomycetaceae</taxon>
        <taxon>Histoplasma</taxon>
    </lineage>
</organism>
<evidence type="ECO:0000313" key="2">
    <source>
        <dbReference type="Proteomes" id="UP000002624"/>
    </source>
</evidence>
<gene>
    <name evidence="1" type="ORF">HCDG_06267</name>
</gene>
<dbReference type="Proteomes" id="UP000002624">
    <property type="component" value="Unassembled WGS sequence"/>
</dbReference>
<accession>C6HIB7</accession>
<proteinExistence type="predicted"/>
<dbReference type="AlphaFoldDB" id="C6HIB7"/>
<evidence type="ECO:0000313" key="1">
    <source>
        <dbReference type="EMBL" id="EER40045.1"/>
    </source>
</evidence>
<name>C6HIB7_AJECH</name>